<gene>
    <name evidence="1" type="ORF">TRITD_7Av1G244990</name>
</gene>
<dbReference type="Gramene" id="TRITD7Av1G244990.1">
    <property type="protein sequence ID" value="TRITD7Av1G244990.1"/>
    <property type="gene ID" value="TRITD7Av1G244990"/>
</dbReference>
<proteinExistence type="predicted"/>
<reference evidence="1 2" key="1">
    <citation type="submission" date="2017-09" db="EMBL/GenBank/DDBJ databases">
        <authorList>
            <consortium name="International Durum Wheat Genome Sequencing Consortium (IDWGSC)"/>
            <person name="Milanesi L."/>
        </authorList>
    </citation>
    <scope>NUCLEOTIDE SEQUENCE [LARGE SCALE GENOMIC DNA]</scope>
    <source>
        <strain evidence="2">cv. Svevo</strain>
    </source>
</reference>
<organism evidence="1 2">
    <name type="scientific">Triticum turgidum subsp. durum</name>
    <name type="common">Durum wheat</name>
    <name type="synonym">Triticum durum</name>
    <dbReference type="NCBI Taxonomy" id="4567"/>
    <lineage>
        <taxon>Eukaryota</taxon>
        <taxon>Viridiplantae</taxon>
        <taxon>Streptophyta</taxon>
        <taxon>Embryophyta</taxon>
        <taxon>Tracheophyta</taxon>
        <taxon>Spermatophyta</taxon>
        <taxon>Magnoliopsida</taxon>
        <taxon>Liliopsida</taxon>
        <taxon>Poales</taxon>
        <taxon>Poaceae</taxon>
        <taxon>BOP clade</taxon>
        <taxon>Pooideae</taxon>
        <taxon>Triticodae</taxon>
        <taxon>Triticeae</taxon>
        <taxon>Triticinae</taxon>
        <taxon>Triticum</taxon>
    </lineage>
</organism>
<evidence type="ECO:0000313" key="2">
    <source>
        <dbReference type="Proteomes" id="UP000324705"/>
    </source>
</evidence>
<accession>A0A9R0ZL36</accession>
<keyword evidence="2" id="KW-1185">Reference proteome</keyword>
<dbReference type="OMA" id="IERWYKM"/>
<dbReference type="AlphaFoldDB" id="A0A9R0ZL36"/>
<evidence type="ECO:0000313" key="1">
    <source>
        <dbReference type="EMBL" id="VAI79878.1"/>
    </source>
</evidence>
<dbReference type="Proteomes" id="UP000324705">
    <property type="component" value="Chromosome 7A"/>
</dbReference>
<protein>
    <submittedName>
        <fullName evidence="1">Uncharacterized protein</fullName>
    </submittedName>
</protein>
<name>A0A9R0ZL36_TRITD</name>
<sequence>MEFLTATEVLDKAAALAADALGLDGEARGAWGYEEKARAIERWYKMCSEAEKAAAGGGKALVAPELAGSVPRADETASDVNHVGGMKRDGGDPSICAALQAKI</sequence>
<dbReference type="EMBL" id="LT934123">
    <property type="protein sequence ID" value="VAI79878.1"/>
    <property type="molecule type" value="Genomic_DNA"/>
</dbReference>